<organism evidence="1 2">
    <name type="scientific">Sphagnurus paluster</name>
    <dbReference type="NCBI Taxonomy" id="117069"/>
    <lineage>
        <taxon>Eukaryota</taxon>
        <taxon>Fungi</taxon>
        <taxon>Dikarya</taxon>
        <taxon>Basidiomycota</taxon>
        <taxon>Agaricomycotina</taxon>
        <taxon>Agaricomycetes</taxon>
        <taxon>Agaricomycetidae</taxon>
        <taxon>Agaricales</taxon>
        <taxon>Tricholomatineae</taxon>
        <taxon>Lyophyllaceae</taxon>
        <taxon>Sphagnurus</taxon>
    </lineage>
</organism>
<keyword evidence="2" id="KW-1185">Reference proteome</keyword>
<name>A0A9P7KFF0_9AGAR</name>
<feature type="non-terminal residue" evidence="1">
    <location>
        <position position="122"/>
    </location>
</feature>
<dbReference type="AlphaFoldDB" id="A0A9P7KFF0"/>
<reference evidence="1" key="1">
    <citation type="submission" date="2021-02" db="EMBL/GenBank/DDBJ databases">
        <authorList>
            <person name="Nieuwenhuis M."/>
            <person name="Van De Peppel L.J.J."/>
        </authorList>
    </citation>
    <scope>NUCLEOTIDE SEQUENCE</scope>
    <source>
        <strain evidence="1">D49</strain>
    </source>
</reference>
<reference evidence="1" key="2">
    <citation type="submission" date="2021-10" db="EMBL/GenBank/DDBJ databases">
        <title>Phylogenomics reveals ancestral predisposition of the termite-cultivated fungus Termitomyces towards a domesticated lifestyle.</title>
        <authorList>
            <person name="Auxier B."/>
            <person name="Grum-Grzhimaylo A."/>
            <person name="Cardenas M.E."/>
            <person name="Lodge J.D."/>
            <person name="Laessoe T."/>
            <person name="Pedersen O."/>
            <person name="Smith M.E."/>
            <person name="Kuyper T.W."/>
            <person name="Franco-Molano E.A."/>
            <person name="Baroni T.J."/>
            <person name="Aanen D.K."/>
        </authorList>
    </citation>
    <scope>NUCLEOTIDE SEQUENCE</scope>
    <source>
        <strain evidence="1">D49</strain>
    </source>
</reference>
<protein>
    <submittedName>
        <fullName evidence="1">Uncharacterized protein</fullName>
    </submittedName>
</protein>
<evidence type="ECO:0000313" key="2">
    <source>
        <dbReference type="Proteomes" id="UP000717328"/>
    </source>
</evidence>
<dbReference type="EMBL" id="JABCKI010000515">
    <property type="protein sequence ID" value="KAG5650216.1"/>
    <property type="molecule type" value="Genomic_DNA"/>
</dbReference>
<comment type="caution">
    <text evidence="1">The sequence shown here is derived from an EMBL/GenBank/DDBJ whole genome shotgun (WGS) entry which is preliminary data.</text>
</comment>
<accession>A0A9P7KFF0</accession>
<sequence length="122" mass="14126">ILQDQIDCCTKVQQLWDTIADALDFMNDLEPLTKIASHEKHAQAIILQLYNSVFYLQEYQAKGFFKNMLQGILSKEADETLDQLISSFADLKMKFMNGIAIDKWKISKEIQETLDETLYISE</sequence>
<proteinExistence type="predicted"/>
<evidence type="ECO:0000313" key="1">
    <source>
        <dbReference type="EMBL" id="KAG5650216.1"/>
    </source>
</evidence>
<dbReference type="Proteomes" id="UP000717328">
    <property type="component" value="Unassembled WGS sequence"/>
</dbReference>
<gene>
    <name evidence="1" type="ORF">H0H81_000295</name>
</gene>
<dbReference type="OrthoDB" id="163438at2759"/>